<proteinExistence type="predicted"/>
<dbReference type="AlphaFoldDB" id="A0A2D0JX01"/>
<keyword evidence="3" id="KW-1185">Reference proteome</keyword>
<evidence type="ECO:0000313" key="3">
    <source>
        <dbReference type="Proteomes" id="UP000221980"/>
    </source>
</evidence>
<organism evidence="2 3">
    <name type="scientific">Xenorhabdus miraniensis</name>
    <dbReference type="NCBI Taxonomy" id="351674"/>
    <lineage>
        <taxon>Bacteria</taxon>
        <taxon>Pseudomonadati</taxon>
        <taxon>Pseudomonadota</taxon>
        <taxon>Gammaproteobacteria</taxon>
        <taxon>Enterobacterales</taxon>
        <taxon>Morganellaceae</taxon>
        <taxon>Xenorhabdus</taxon>
    </lineage>
</organism>
<comment type="caution">
    <text evidence="2">The sequence shown here is derived from an EMBL/GenBank/DDBJ whole genome shotgun (WGS) entry which is preliminary data.</text>
</comment>
<dbReference type="RefSeq" id="WP_099112720.1">
    <property type="nucleotide sequence ID" value="NZ_CAWNQI010000001.1"/>
</dbReference>
<feature type="region of interest" description="Disordered" evidence="1">
    <location>
        <begin position="56"/>
        <end position="77"/>
    </location>
</feature>
<gene>
    <name evidence="2" type="ORF">Xmir_00307</name>
</gene>
<evidence type="ECO:0000313" key="2">
    <source>
        <dbReference type="EMBL" id="PHM50894.1"/>
    </source>
</evidence>
<dbReference type="EMBL" id="NITZ01000001">
    <property type="protein sequence ID" value="PHM50894.1"/>
    <property type="molecule type" value="Genomic_DNA"/>
</dbReference>
<dbReference type="OrthoDB" id="6936320at2"/>
<name>A0A2D0JX01_9GAMM</name>
<evidence type="ECO:0000256" key="1">
    <source>
        <dbReference type="SAM" id="MobiDB-lite"/>
    </source>
</evidence>
<sequence length="272" mass="30324">MNPRTKAEEEILAGTPVSAVVYIWYPCHRFFAGHASIYIGGVPKYPWSDDFSYSPIPKDNERQPISPHEPITPNERKGSTVSIFSRITGAHSMSSLFSRGAPPVTPYTVAEGDWPSTSANNPWRPTDDNYVSFLADPNIPRGILSCAGVFNNLQEDFAVPPHLEYYLIGLDVVKMQHEKNKIYNGKMYGNLQMSHSYNPINKNCSTMVARILKAGGVEDLLGAGYSMGQCRTPKDIALWCNKLRDHDMAVKVRGLDCPDKLKAPFRALLGFR</sequence>
<dbReference type="Proteomes" id="UP000221980">
    <property type="component" value="Unassembled WGS sequence"/>
</dbReference>
<reference evidence="2 3" key="1">
    <citation type="journal article" date="2017" name="Nat. Microbiol.">
        <title>Natural product diversity associated with the nematode symbionts Photorhabdus and Xenorhabdus.</title>
        <authorList>
            <person name="Tobias N.J."/>
            <person name="Wolff H."/>
            <person name="Djahanschiri B."/>
            <person name="Grundmann F."/>
            <person name="Kronenwerth M."/>
            <person name="Shi Y.M."/>
            <person name="Simonyi S."/>
            <person name="Grun P."/>
            <person name="Shapiro-Ilan D."/>
            <person name="Pidot S.J."/>
            <person name="Stinear T.P."/>
            <person name="Ebersberger I."/>
            <person name="Bode H.B."/>
        </authorList>
    </citation>
    <scope>NUCLEOTIDE SEQUENCE [LARGE SCALE GENOMIC DNA]</scope>
    <source>
        <strain evidence="2 3">DSM 17902</strain>
    </source>
</reference>
<accession>A0A2D0JX01</accession>
<protein>
    <submittedName>
        <fullName evidence="2">RTX toxin</fullName>
    </submittedName>
</protein>